<comment type="caution">
    <text evidence="9">The sequence shown here is derived from an EMBL/GenBank/DDBJ whole genome shotgun (WGS) entry which is preliminary data.</text>
</comment>
<dbReference type="EC" id="1.3.5.3" evidence="7"/>
<keyword evidence="1 7" id="KW-0285">Flavoprotein</keyword>
<comment type="pathway">
    <text evidence="7">Porphyrin-containing compound metabolism; protoporphyrin-IX biosynthesis; protoporphyrin-IX from protoporphyrinogen-IX: step 1/1.</text>
</comment>
<comment type="function">
    <text evidence="7">Catalyzes the 6-electron oxidation of protoporphyrinogen IX to form protoporphyrin IX; under anaerobic conditions uses menaquinone as an electron acceptor, under aerobic conditions uses ubiquinone as an electron acceptor.</text>
</comment>
<comment type="catalytic activity">
    <reaction evidence="7">
        <text>protoporphyrinogen IX + 3 a menaquinone = protoporphyrin IX + 3 a menaquinol</text>
        <dbReference type="Rhea" id="RHEA:27409"/>
        <dbReference type="Rhea" id="RHEA-COMP:9537"/>
        <dbReference type="Rhea" id="RHEA-COMP:9539"/>
        <dbReference type="ChEBI" id="CHEBI:16374"/>
        <dbReference type="ChEBI" id="CHEBI:18151"/>
        <dbReference type="ChEBI" id="CHEBI:57306"/>
        <dbReference type="ChEBI" id="CHEBI:57307"/>
        <dbReference type="EC" id="1.3.5.3"/>
    </reaction>
</comment>
<reference evidence="9 10" key="1">
    <citation type="submission" date="2015-11" db="EMBL/GenBank/DDBJ databases">
        <title>Genomic Taxonomy of the Vibrionaceae.</title>
        <authorList>
            <person name="Gomez-Gil B."/>
            <person name="Enciso-Ibarra J."/>
        </authorList>
    </citation>
    <scope>NUCLEOTIDE SEQUENCE [LARGE SCALE GENOMIC DNA]</scope>
    <source>
        <strain evidence="9 10">CAIM 912</strain>
    </source>
</reference>
<dbReference type="PANTHER" id="PTHR38030:SF2">
    <property type="entry name" value="PROTOPORPHYRINOGEN IX DEHYDROGENASE [QUINONE]"/>
    <property type="match status" value="1"/>
</dbReference>
<dbReference type="AlphaFoldDB" id="A0A135IDF3"/>
<keyword evidence="6 7" id="KW-0627">Porphyrin biosynthesis</keyword>
<keyword evidence="3 7" id="KW-0547">Nucleotide-binding</keyword>
<dbReference type="RefSeq" id="WP_067409969.1">
    <property type="nucleotide sequence ID" value="NZ_LNTY01000005.1"/>
</dbReference>
<dbReference type="GO" id="GO:0004729">
    <property type="term" value="F:oxygen-dependent protoporphyrinogen oxidase activity"/>
    <property type="evidence" value="ECO:0007669"/>
    <property type="project" value="InterPro"/>
</dbReference>
<evidence type="ECO:0000313" key="9">
    <source>
        <dbReference type="EMBL" id="KXF83483.1"/>
    </source>
</evidence>
<dbReference type="HAMAP" id="MF_00853">
    <property type="entry name" value="HemG"/>
    <property type="match status" value="1"/>
</dbReference>
<dbReference type="SUPFAM" id="SSF52218">
    <property type="entry name" value="Flavoproteins"/>
    <property type="match status" value="1"/>
</dbReference>
<keyword evidence="5" id="KW-0472">Membrane</keyword>
<evidence type="ECO:0000256" key="2">
    <source>
        <dbReference type="ARBA" id="ARBA00022643"/>
    </source>
</evidence>
<dbReference type="Gene3D" id="3.40.50.360">
    <property type="match status" value="1"/>
</dbReference>
<dbReference type="PANTHER" id="PTHR38030">
    <property type="entry name" value="PROTOPORPHYRINOGEN IX DEHYDROGENASE [MENAQUINONE]"/>
    <property type="match status" value="1"/>
</dbReference>
<keyword evidence="2 7" id="KW-0288">FMN</keyword>
<evidence type="ECO:0000259" key="8">
    <source>
        <dbReference type="Pfam" id="PF12724"/>
    </source>
</evidence>
<evidence type="ECO:0000256" key="5">
    <source>
        <dbReference type="ARBA" id="ARBA00023136"/>
    </source>
</evidence>
<evidence type="ECO:0000256" key="1">
    <source>
        <dbReference type="ARBA" id="ARBA00022630"/>
    </source>
</evidence>
<evidence type="ECO:0000256" key="6">
    <source>
        <dbReference type="ARBA" id="ARBA00023244"/>
    </source>
</evidence>
<comment type="catalytic activity">
    <reaction evidence="7">
        <text>protoporphyrinogen IX + 3 a ubiquinone = protoporphyrin IX + 3 a ubiquinol</text>
        <dbReference type="Rhea" id="RHEA:63936"/>
        <dbReference type="Rhea" id="RHEA-COMP:9565"/>
        <dbReference type="Rhea" id="RHEA-COMP:9566"/>
        <dbReference type="ChEBI" id="CHEBI:16389"/>
        <dbReference type="ChEBI" id="CHEBI:17976"/>
        <dbReference type="ChEBI" id="CHEBI:57306"/>
        <dbReference type="ChEBI" id="CHEBI:57307"/>
    </reaction>
</comment>
<dbReference type="InterPro" id="IPR044264">
    <property type="entry name" value="HemG"/>
</dbReference>
<comment type="catalytic activity">
    <reaction evidence="7">
        <text>protoporphyrinogen IX + 3 a quinone = protoporphyrin IX + 3 a quinol</text>
        <dbReference type="Rhea" id="RHEA:65032"/>
        <dbReference type="ChEBI" id="CHEBI:24646"/>
        <dbReference type="ChEBI" id="CHEBI:57306"/>
        <dbReference type="ChEBI" id="CHEBI:57307"/>
        <dbReference type="ChEBI" id="CHEBI:132124"/>
        <dbReference type="EC" id="1.3.5.3"/>
    </reaction>
</comment>
<dbReference type="InterPro" id="IPR052200">
    <property type="entry name" value="Protoporphyrinogen_IX_DH"/>
</dbReference>
<evidence type="ECO:0000256" key="7">
    <source>
        <dbReference type="HAMAP-Rule" id="MF_00853"/>
    </source>
</evidence>
<dbReference type="InterPro" id="IPR029039">
    <property type="entry name" value="Flavoprotein-like_sf"/>
</dbReference>
<comment type="cofactor">
    <cofactor evidence="7">
        <name>FMN</name>
        <dbReference type="ChEBI" id="CHEBI:58210"/>
    </cofactor>
    <text evidence="7">Binds 1 FMN non-covalently per subunit.</text>
</comment>
<dbReference type="EMBL" id="LNTY01000005">
    <property type="protein sequence ID" value="KXF83483.1"/>
    <property type="molecule type" value="Genomic_DNA"/>
</dbReference>
<protein>
    <recommendedName>
        <fullName evidence="7">Protoporphyrinogen IX dehydrogenase [quinone]</fullName>
        <ecNumber evidence="7">1.3.5.3</ecNumber>
    </recommendedName>
    <alternativeName>
        <fullName evidence="7">Protoporphyrinogen IX dehydrogenase [menaquinone]</fullName>
    </alternativeName>
    <alternativeName>
        <fullName evidence="7">Protoporphyrinogen IX dehydrogenase [ubiquinone]</fullName>
    </alternativeName>
    <alternativeName>
        <fullName evidence="7">Protoporphyrinogen oxidase</fullName>
        <shortName evidence="7">PPO</shortName>
    </alternativeName>
</protein>
<organism evidence="9 10">
    <name type="scientific">Enterovibrio coralii</name>
    <dbReference type="NCBI Taxonomy" id="294935"/>
    <lineage>
        <taxon>Bacteria</taxon>
        <taxon>Pseudomonadati</taxon>
        <taxon>Pseudomonadota</taxon>
        <taxon>Gammaproteobacteria</taxon>
        <taxon>Vibrionales</taxon>
        <taxon>Vibrionaceae</taxon>
        <taxon>Enterovibrio</taxon>
    </lineage>
</organism>
<dbReference type="Pfam" id="PF12724">
    <property type="entry name" value="Flavodoxin_5"/>
    <property type="match status" value="1"/>
</dbReference>
<proteinExistence type="inferred from homology"/>
<dbReference type="STRING" id="294935.ATN88_24745"/>
<dbReference type="GO" id="GO:0070819">
    <property type="term" value="F:menaquinone-dependent protoporphyrinogen oxidase activity"/>
    <property type="evidence" value="ECO:0007669"/>
    <property type="project" value="UniProtKB-UniRule"/>
</dbReference>
<sequence>MKKALLLHSSREGQTVKILRAMEKTLSDEYQCELVDLHSASSVNLADYDKVLIGASIRYGHLNKKLYQFIETHLSILKEKKAAFFCVNLTARKPGKDTPEGSVYVKKFLKLSPWQPELIGVFAGALYYPRYRLFDRVMIQFIMRITGGETDTTKEVEYTNWDKVTEFSERFRSL</sequence>
<dbReference type="GO" id="GO:0005886">
    <property type="term" value="C:plasma membrane"/>
    <property type="evidence" value="ECO:0007669"/>
    <property type="project" value="UniProtKB-SubCell"/>
</dbReference>
<feature type="domain" description="Flavodoxin" evidence="8">
    <location>
        <begin position="5"/>
        <end position="152"/>
    </location>
</feature>
<keyword evidence="7" id="KW-1003">Cell membrane</keyword>
<keyword evidence="4 7" id="KW-0560">Oxidoreductase</keyword>
<dbReference type="UniPathway" id="UPA00251">
    <property type="reaction ID" value="UER00324"/>
</dbReference>
<name>A0A135IDF3_9GAMM</name>
<comment type="similarity">
    <text evidence="7">Belongs to the HemG family.</text>
</comment>
<evidence type="ECO:0000313" key="10">
    <source>
        <dbReference type="Proteomes" id="UP000070529"/>
    </source>
</evidence>
<dbReference type="Proteomes" id="UP000070529">
    <property type="component" value="Unassembled WGS sequence"/>
</dbReference>
<dbReference type="GO" id="GO:0010181">
    <property type="term" value="F:FMN binding"/>
    <property type="evidence" value="ECO:0007669"/>
    <property type="project" value="UniProtKB-UniRule"/>
</dbReference>
<evidence type="ECO:0000256" key="3">
    <source>
        <dbReference type="ARBA" id="ARBA00022741"/>
    </source>
</evidence>
<dbReference type="GO" id="GO:0006782">
    <property type="term" value="P:protoporphyrinogen IX biosynthetic process"/>
    <property type="evidence" value="ECO:0007669"/>
    <property type="project" value="UniProtKB-UniRule"/>
</dbReference>
<keyword evidence="10" id="KW-1185">Reference proteome</keyword>
<accession>A0A135IDF3</accession>
<dbReference type="InterPro" id="IPR026816">
    <property type="entry name" value="Flavodoxin_dom"/>
</dbReference>
<evidence type="ECO:0000256" key="4">
    <source>
        <dbReference type="ARBA" id="ARBA00023002"/>
    </source>
</evidence>
<dbReference type="OrthoDB" id="9795729at2"/>
<dbReference type="NCBIfam" id="NF008316">
    <property type="entry name" value="PRK11104.1"/>
    <property type="match status" value="1"/>
</dbReference>
<gene>
    <name evidence="7" type="primary">hemG</name>
    <name evidence="9" type="ORF">ATN88_24745</name>
</gene>
<comment type="subcellular location">
    <subcellularLocation>
        <location evidence="7">Cell membrane</location>
        <topology evidence="7">Peripheral membrane protein</topology>
    </subcellularLocation>
</comment>